<evidence type="ECO:0000256" key="1">
    <source>
        <dbReference type="ARBA" id="ARBA00000830"/>
    </source>
</evidence>
<dbReference type="EC" id="3.1.3.18" evidence="4"/>
<evidence type="ECO:0000313" key="6">
    <source>
        <dbReference type="Proteomes" id="UP000192266"/>
    </source>
</evidence>
<name>A0A1W1UHJ8_9BACT</name>
<dbReference type="OrthoDB" id="9807630at2"/>
<proteinExistence type="inferred from homology"/>
<reference evidence="5 6" key="1">
    <citation type="submission" date="2017-04" db="EMBL/GenBank/DDBJ databases">
        <authorList>
            <person name="Afonso C.L."/>
            <person name="Miller P.J."/>
            <person name="Scott M.A."/>
            <person name="Spackman E."/>
            <person name="Goraichik I."/>
            <person name="Dimitrov K.M."/>
            <person name="Suarez D.L."/>
            <person name="Swayne D.E."/>
        </authorList>
    </citation>
    <scope>NUCLEOTIDE SEQUENCE [LARGE SCALE GENOMIC DNA]</scope>
    <source>
        <strain evidence="5 6">DSM 11622</strain>
    </source>
</reference>
<evidence type="ECO:0000256" key="3">
    <source>
        <dbReference type="ARBA" id="ARBA00006171"/>
    </source>
</evidence>
<dbReference type="AlphaFoldDB" id="A0A1W1UHJ8"/>
<comment type="pathway">
    <text evidence="2">Organic acid metabolism; glycolate biosynthesis; glycolate from 2-phosphoglycolate: step 1/1.</text>
</comment>
<comment type="similarity">
    <text evidence="3">Belongs to the HAD-like hydrolase superfamily. CbbY/CbbZ/Gph/YieH family.</text>
</comment>
<dbReference type="PANTHER" id="PTHR43434">
    <property type="entry name" value="PHOSPHOGLYCOLATE PHOSPHATASE"/>
    <property type="match status" value="1"/>
</dbReference>
<dbReference type="Gene3D" id="3.40.50.1000">
    <property type="entry name" value="HAD superfamily/HAD-like"/>
    <property type="match status" value="1"/>
</dbReference>
<dbReference type="STRING" id="645990.SAMN00120144_4333"/>
<organism evidence="5 6">
    <name type="scientific">Hymenobacter roseosalivarius DSM 11622</name>
    <dbReference type="NCBI Taxonomy" id="645990"/>
    <lineage>
        <taxon>Bacteria</taxon>
        <taxon>Pseudomonadati</taxon>
        <taxon>Bacteroidota</taxon>
        <taxon>Cytophagia</taxon>
        <taxon>Cytophagales</taxon>
        <taxon>Hymenobacteraceae</taxon>
        <taxon>Hymenobacter</taxon>
    </lineage>
</organism>
<sequence>MNQKFPINWDTIKVVIFDIDGTLYTQSRLRKKMAYALLSHYSVRPWRLQDILILRHFRAEREKRTGHAGYDLENAQYIWCAEKGNYLIDRVKKVVDQWMFTFPNQYLATCTYPGTKSFFNKLRSVDIKIAIYSDYKAHDKLKAMDLEADMIVSSTDPEIDRLKPDPKGLLYIANKLEVSPQECLFIGDRQELDGECAINANMPYLIVDKKPFSSFDFYKQLENTLTPVLTALEPVKN</sequence>
<protein>
    <recommendedName>
        <fullName evidence="4">phosphoglycolate phosphatase</fullName>
        <ecNumber evidence="4">3.1.3.18</ecNumber>
    </recommendedName>
</protein>
<evidence type="ECO:0000256" key="2">
    <source>
        <dbReference type="ARBA" id="ARBA00004818"/>
    </source>
</evidence>
<dbReference type="SUPFAM" id="SSF56784">
    <property type="entry name" value="HAD-like"/>
    <property type="match status" value="1"/>
</dbReference>
<dbReference type="NCBIfam" id="TIGR01549">
    <property type="entry name" value="HAD-SF-IA-v1"/>
    <property type="match status" value="1"/>
</dbReference>
<dbReference type="InterPro" id="IPR006439">
    <property type="entry name" value="HAD-SF_hydro_IA"/>
</dbReference>
<dbReference type="PROSITE" id="PS01228">
    <property type="entry name" value="COF_1"/>
    <property type="match status" value="1"/>
</dbReference>
<comment type="catalytic activity">
    <reaction evidence="1">
        <text>2-phosphoglycolate + H2O = glycolate + phosphate</text>
        <dbReference type="Rhea" id="RHEA:14369"/>
        <dbReference type="ChEBI" id="CHEBI:15377"/>
        <dbReference type="ChEBI" id="CHEBI:29805"/>
        <dbReference type="ChEBI" id="CHEBI:43474"/>
        <dbReference type="ChEBI" id="CHEBI:58033"/>
        <dbReference type="EC" id="3.1.3.18"/>
    </reaction>
</comment>
<dbReference type="RefSeq" id="WP_084443259.1">
    <property type="nucleotide sequence ID" value="NZ_FWWW01000022.1"/>
</dbReference>
<keyword evidence="6" id="KW-1185">Reference proteome</keyword>
<dbReference type="InterPro" id="IPR023214">
    <property type="entry name" value="HAD_sf"/>
</dbReference>
<dbReference type="EMBL" id="FWWW01000022">
    <property type="protein sequence ID" value="SMB80502.1"/>
    <property type="molecule type" value="Genomic_DNA"/>
</dbReference>
<dbReference type="PANTHER" id="PTHR43434:SF1">
    <property type="entry name" value="PHOSPHOGLYCOLATE PHOSPHATASE"/>
    <property type="match status" value="1"/>
</dbReference>
<accession>A0A1W1UHJ8</accession>
<gene>
    <name evidence="5" type="ORF">SAMN00120144_4333</name>
</gene>
<dbReference type="GO" id="GO:0008967">
    <property type="term" value="F:phosphoglycolate phosphatase activity"/>
    <property type="evidence" value="ECO:0007669"/>
    <property type="project" value="UniProtKB-EC"/>
</dbReference>
<evidence type="ECO:0000256" key="4">
    <source>
        <dbReference type="ARBA" id="ARBA00013078"/>
    </source>
</evidence>
<dbReference type="InterPro" id="IPR036412">
    <property type="entry name" value="HAD-like_sf"/>
</dbReference>
<dbReference type="Gene3D" id="1.10.150.520">
    <property type="match status" value="1"/>
</dbReference>
<dbReference type="InterPro" id="IPR050155">
    <property type="entry name" value="HAD-like_hydrolase_sf"/>
</dbReference>
<dbReference type="SFLD" id="SFLDG01129">
    <property type="entry name" value="C1.5:_HAD__Beta-PGM__Phosphata"/>
    <property type="match status" value="1"/>
</dbReference>
<dbReference type="Pfam" id="PF00702">
    <property type="entry name" value="Hydrolase"/>
    <property type="match status" value="1"/>
</dbReference>
<keyword evidence="5" id="KW-0378">Hydrolase</keyword>
<dbReference type="SFLD" id="SFLDS00003">
    <property type="entry name" value="Haloacid_Dehalogenase"/>
    <property type="match status" value="1"/>
</dbReference>
<dbReference type="Proteomes" id="UP000192266">
    <property type="component" value="Unassembled WGS sequence"/>
</dbReference>
<evidence type="ECO:0000313" key="5">
    <source>
        <dbReference type="EMBL" id="SMB80502.1"/>
    </source>
</evidence>
<dbReference type="GO" id="GO:0006281">
    <property type="term" value="P:DNA repair"/>
    <property type="evidence" value="ECO:0007669"/>
    <property type="project" value="TreeGrafter"/>
</dbReference>